<gene>
    <name evidence="2" type="ORF">SAMN05421541_104133</name>
</gene>
<keyword evidence="1" id="KW-0812">Transmembrane</keyword>
<accession>A0A1I2E1U1</accession>
<dbReference type="Proteomes" id="UP000199645">
    <property type="component" value="Unassembled WGS sequence"/>
</dbReference>
<feature type="transmembrane region" description="Helical" evidence="1">
    <location>
        <begin position="637"/>
        <end position="657"/>
    </location>
</feature>
<keyword evidence="1" id="KW-1133">Transmembrane helix</keyword>
<name>A0A1I2E1U1_9ACTN</name>
<evidence type="ECO:0000256" key="1">
    <source>
        <dbReference type="SAM" id="Phobius"/>
    </source>
</evidence>
<evidence type="ECO:0000313" key="3">
    <source>
        <dbReference type="Proteomes" id="UP000199645"/>
    </source>
</evidence>
<reference evidence="2 3" key="1">
    <citation type="submission" date="2016-10" db="EMBL/GenBank/DDBJ databases">
        <authorList>
            <person name="de Groot N.N."/>
        </authorList>
    </citation>
    <scope>NUCLEOTIDE SEQUENCE [LARGE SCALE GENOMIC DNA]</scope>
    <source>
        <strain evidence="2 3">DSM 43019</strain>
    </source>
</reference>
<dbReference type="RefSeq" id="WP_093612750.1">
    <property type="nucleotide sequence ID" value="NZ_BOMT01000034.1"/>
</dbReference>
<protein>
    <recommendedName>
        <fullName evidence="4">Membrane-associated oxidoreductase</fullName>
    </recommendedName>
</protein>
<proteinExistence type="predicted"/>
<dbReference type="AlphaFoldDB" id="A0A1I2E1U1"/>
<evidence type="ECO:0008006" key="4">
    <source>
        <dbReference type="Google" id="ProtNLM"/>
    </source>
</evidence>
<dbReference type="EMBL" id="FONV01000004">
    <property type="protein sequence ID" value="SFE86805.1"/>
    <property type="molecule type" value="Genomic_DNA"/>
</dbReference>
<dbReference type="OrthoDB" id="5194370at2"/>
<sequence length="759" mass="80027">MDGSGGVSLRPDEPFVPQLLAASRARRGLDCAGADVDAADVRAACLAAGEADPFGFRLAGARITGRLDLRTCAVPIPLRFTSCTFTEPVTVQGAELHELVITGDPAAARPATLPGLLASGVRIMRDLVLTGMTIDGDIATPTAGGRPASIWLSDADIGGSVALTGTRILPPTGRALHAERVRIAGNLRMTRGFRATGELRLLAMRLGGSLDVMDARFSPADGRAIDLAEASIGGSVFLLDSARTGGRCRVHGRIELSHTTIQGALVIRNADLTAPPPGSSVRSYSVAAHTGRAVLVAPRLTVHGTVRIEGDTVVRGALLPGAQLDGGIHLAGALWNPRDTAVDLSQARLGGGLDGRDASVEGTVLLDSARIDGPLRLDRTSFAEPHDRRCLSAVNLTVTGDVQLRGVSALGGSLAFRGAAITGVVDAEDAFVTNPGGPTVSLHMAQVTGNVRLCGRFRSVGRVVLNRAVIGGRLRADGATLTWSPGAEPPGGRATAVDAVSAVIRGGVNLGWHVTSGGVDFTGASTAYLADRPDQDWPADSYLGGFAYERFEAVAWHGEAVWDADARIAWLDRMTRYDPRAWEHLAAVLRTAGDVDGADTVLVAQRRRARRLRTGRRRLVDLLQDVTVRYGFRPQRALYLLVALIAAVTAGLSVPGVQAQMRATDQNALVFTTAGARPLPDEHEPPGDCGNGKVRCLSPFFYAVDTVVPLIDLHQRSTWYPGSERDGVLLEWLLNLCTILGWIASTVFAVSFTRLGRAA</sequence>
<dbReference type="STRING" id="35752.SAMN05421541_104133"/>
<organism evidence="2 3">
    <name type="scientific">Actinoplanes philippinensis</name>
    <dbReference type="NCBI Taxonomy" id="35752"/>
    <lineage>
        <taxon>Bacteria</taxon>
        <taxon>Bacillati</taxon>
        <taxon>Actinomycetota</taxon>
        <taxon>Actinomycetes</taxon>
        <taxon>Micromonosporales</taxon>
        <taxon>Micromonosporaceae</taxon>
        <taxon>Actinoplanes</taxon>
    </lineage>
</organism>
<feature type="transmembrane region" description="Helical" evidence="1">
    <location>
        <begin position="732"/>
        <end position="753"/>
    </location>
</feature>
<evidence type="ECO:0000313" key="2">
    <source>
        <dbReference type="EMBL" id="SFE86805.1"/>
    </source>
</evidence>
<keyword evidence="3" id="KW-1185">Reference proteome</keyword>
<keyword evidence="1" id="KW-0472">Membrane</keyword>